<gene>
    <name evidence="8" type="ORF">L201_004353</name>
</gene>
<evidence type="ECO:0000256" key="7">
    <source>
        <dbReference type="SAM" id="MobiDB-lite"/>
    </source>
</evidence>
<evidence type="ECO:0000313" key="8">
    <source>
        <dbReference type="EMBL" id="WWC89429.1"/>
    </source>
</evidence>
<feature type="region of interest" description="Disordered" evidence="7">
    <location>
        <begin position="133"/>
        <end position="226"/>
    </location>
</feature>
<keyword evidence="3 6" id="KW-0698">rRNA processing</keyword>
<dbReference type="Pfam" id="PF04000">
    <property type="entry name" value="Sas10_Utp3"/>
    <property type="match status" value="1"/>
</dbReference>
<organism evidence="8 9">
    <name type="scientific">Kwoniella dendrophila CBS 6074</name>
    <dbReference type="NCBI Taxonomy" id="1295534"/>
    <lineage>
        <taxon>Eukaryota</taxon>
        <taxon>Fungi</taxon>
        <taxon>Dikarya</taxon>
        <taxon>Basidiomycota</taxon>
        <taxon>Agaricomycotina</taxon>
        <taxon>Tremellomycetes</taxon>
        <taxon>Tremellales</taxon>
        <taxon>Cryptococcaceae</taxon>
        <taxon>Kwoniella</taxon>
    </lineage>
</organism>
<evidence type="ECO:0000256" key="6">
    <source>
        <dbReference type="RuleBase" id="RU368003"/>
    </source>
</evidence>
<keyword evidence="5 6" id="KW-0539">Nucleus</keyword>
<comment type="function">
    <text evidence="6">Required for exosome-dependent processing of pre-rRNA and small nucleolar RNA (snRNA) precursors. Involved in processing of 35S pre-rRNA at the A0, A1 and A2 sites.</text>
</comment>
<comment type="subcellular location">
    <subcellularLocation>
        <location evidence="1 6">Nucleus</location>
    </subcellularLocation>
</comment>
<keyword evidence="4 6" id="KW-0694">RNA-binding</keyword>
<dbReference type="GeneID" id="91095023"/>
<dbReference type="GO" id="GO:0005730">
    <property type="term" value="C:nucleolus"/>
    <property type="evidence" value="ECO:0007669"/>
    <property type="project" value="TreeGrafter"/>
</dbReference>
<evidence type="ECO:0000256" key="1">
    <source>
        <dbReference type="ARBA" id="ARBA00004123"/>
    </source>
</evidence>
<reference evidence="8 9" key="1">
    <citation type="submission" date="2024-01" db="EMBL/GenBank/DDBJ databases">
        <title>Comparative genomics of Cryptococcus and Kwoniella reveals pathogenesis evolution and contrasting modes of karyotype evolution via chromosome fusion or intercentromeric recombination.</title>
        <authorList>
            <person name="Coelho M.A."/>
            <person name="David-Palma M."/>
            <person name="Shea T."/>
            <person name="Bowers K."/>
            <person name="McGinley-Smith S."/>
            <person name="Mohammad A.W."/>
            <person name="Gnirke A."/>
            <person name="Yurkov A.M."/>
            <person name="Nowrousian M."/>
            <person name="Sun S."/>
            <person name="Cuomo C.A."/>
            <person name="Heitman J."/>
        </authorList>
    </citation>
    <scope>NUCLEOTIDE SEQUENCE [LARGE SCALE GENOMIC DNA]</scope>
    <source>
        <strain evidence="8 9">CBS 6074</strain>
    </source>
</reference>
<evidence type="ECO:0000256" key="4">
    <source>
        <dbReference type="ARBA" id="ARBA00022884"/>
    </source>
</evidence>
<dbReference type="InterPro" id="IPR011082">
    <property type="entry name" value="Exosome-assoc_fac/DNA_repair"/>
</dbReference>
<comment type="similarity">
    <text evidence="2 6">Belongs to the C1D family.</text>
</comment>
<protein>
    <recommendedName>
        <fullName evidence="6">Exosome complex protein</fullName>
    </recommendedName>
</protein>
<dbReference type="GO" id="GO:0003677">
    <property type="term" value="F:DNA binding"/>
    <property type="evidence" value="ECO:0007669"/>
    <property type="project" value="TreeGrafter"/>
</dbReference>
<evidence type="ECO:0000313" key="9">
    <source>
        <dbReference type="Proteomes" id="UP001355207"/>
    </source>
</evidence>
<evidence type="ECO:0000256" key="2">
    <source>
        <dbReference type="ARBA" id="ARBA00009154"/>
    </source>
</evidence>
<dbReference type="Proteomes" id="UP001355207">
    <property type="component" value="Chromosome 5"/>
</dbReference>
<dbReference type="GO" id="GO:0010468">
    <property type="term" value="P:regulation of gene expression"/>
    <property type="evidence" value="ECO:0007669"/>
    <property type="project" value="TreeGrafter"/>
</dbReference>
<feature type="compositionally biased region" description="Low complexity" evidence="7">
    <location>
        <begin position="148"/>
        <end position="157"/>
    </location>
</feature>
<evidence type="ECO:0000256" key="3">
    <source>
        <dbReference type="ARBA" id="ARBA00022552"/>
    </source>
</evidence>
<dbReference type="GO" id="GO:0003723">
    <property type="term" value="F:RNA binding"/>
    <property type="evidence" value="ECO:0007669"/>
    <property type="project" value="UniProtKB-UniRule"/>
</dbReference>
<evidence type="ECO:0000256" key="5">
    <source>
        <dbReference type="ARBA" id="ARBA00023242"/>
    </source>
</evidence>
<name>A0AAX4JVW2_9TREE</name>
<feature type="compositionally biased region" description="Acidic residues" evidence="7">
    <location>
        <begin position="201"/>
        <end position="226"/>
    </location>
</feature>
<proteinExistence type="inferred from homology"/>
<dbReference type="EMBL" id="CP144102">
    <property type="protein sequence ID" value="WWC89429.1"/>
    <property type="molecule type" value="Genomic_DNA"/>
</dbReference>
<keyword evidence="9" id="KW-1185">Reference proteome</keyword>
<dbReference type="GO" id="GO:0000178">
    <property type="term" value="C:exosome (RNase complex)"/>
    <property type="evidence" value="ECO:0007669"/>
    <property type="project" value="TreeGrafter"/>
</dbReference>
<dbReference type="GO" id="GO:0000460">
    <property type="term" value="P:maturation of 5.8S rRNA"/>
    <property type="evidence" value="ECO:0007669"/>
    <property type="project" value="TreeGrafter"/>
</dbReference>
<sequence>MSEIITEEQDPKQTLNSIISTLPNLELTLEALLNDNNVKQKQNNESSIWSIWSENLNKLDNLDRAKMDILISYTINDLIWVYLKLKGIDPEKHDVTSELDRIKTYYTKVKSIEKPETQRTRIDSAAAHRFVKSSIPKSQHLPPPPSPSTSAAQLAKDQAQKAIDEQEEDESIRRLNKSNRFRFIEKEGKESIIPGEQQEQAQEEEGDDIEDEDHDMDQDEIPGNDIDADAFLKGVEEEMNIQ</sequence>
<dbReference type="InterPro" id="IPR007146">
    <property type="entry name" value="Sas10/Utp3/C1D"/>
</dbReference>
<dbReference type="PANTHER" id="PTHR15341:SF3">
    <property type="entry name" value="NUCLEAR NUCLEIC ACID-BINDING PROTEIN C1D"/>
    <property type="match status" value="1"/>
</dbReference>
<accession>A0AAX4JVW2</accession>
<dbReference type="PANTHER" id="PTHR15341">
    <property type="entry name" value="SUN-COR STEROID HORMONE RECEPTOR CO-REPRESSOR"/>
    <property type="match status" value="1"/>
</dbReference>
<dbReference type="RefSeq" id="XP_066076192.1">
    <property type="nucleotide sequence ID" value="XM_066220095.1"/>
</dbReference>
<dbReference type="AlphaFoldDB" id="A0AAX4JVW2"/>